<evidence type="ECO:0000256" key="1">
    <source>
        <dbReference type="SAM" id="MobiDB-lite"/>
    </source>
</evidence>
<reference evidence="2 3" key="1">
    <citation type="submission" date="2019-07" db="EMBL/GenBank/DDBJ databases">
        <title>De Novo Assembly of kiwifruit Actinidia rufa.</title>
        <authorList>
            <person name="Sugita-Konishi S."/>
            <person name="Sato K."/>
            <person name="Mori E."/>
            <person name="Abe Y."/>
            <person name="Kisaki G."/>
            <person name="Hamano K."/>
            <person name="Suezawa K."/>
            <person name="Otani M."/>
            <person name="Fukuda T."/>
            <person name="Manabe T."/>
            <person name="Gomi K."/>
            <person name="Tabuchi M."/>
            <person name="Akimitsu K."/>
            <person name="Kataoka I."/>
        </authorList>
    </citation>
    <scope>NUCLEOTIDE SEQUENCE [LARGE SCALE GENOMIC DNA]</scope>
    <source>
        <strain evidence="3">cv. Fuchu</strain>
    </source>
</reference>
<comment type="caution">
    <text evidence="2">The sequence shown here is derived from an EMBL/GenBank/DDBJ whole genome shotgun (WGS) entry which is preliminary data.</text>
</comment>
<protein>
    <submittedName>
        <fullName evidence="2">Uncharacterized protein</fullName>
    </submittedName>
</protein>
<dbReference type="EMBL" id="BJWL01000005">
    <property type="protein sequence ID" value="GFY87132.1"/>
    <property type="molecule type" value="Genomic_DNA"/>
</dbReference>
<feature type="region of interest" description="Disordered" evidence="1">
    <location>
        <begin position="394"/>
        <end position="413"/>
    </location>
</feature>
<organism evidence="2 3">
    <name type="scientific">Actinidia rufa</name>
    <dbReference type="NCBI Taxonomy" id="165716"/>
    <lineage>
        <taxon>Eukaryota</taxon>
        <taxon>Viridiplantae</taxon>
        <taxon>Streptophyta</taxon>
        <taxon>Embryophyta</taxon>
        <taxon>Tracheophyta</taxon>
        <taxon>Spermatophyta</taxon>
        <taxon>Magnoliopsida</taxon>
        <taxon>eudicotyledons</taxon>
        <taxon>Gunneridae</taxon>
        <taxon>Pentapetalae</taxon>
        <taxon>asterids</taxon>
        <taxon>Ericales</taxon>
        <taxon>Actinidiaceae</taxon>
        <taxon>Actinidia</taxon>
    </lineage>
</organism>
<dbReference type="AlphaFoldDB" id="A0A7J0ELF2"/>
<gene>
    <name evidence="2" type="ORF">Acr_05g0007710</name>
</gene>
<evidence type="ECO:0000313" key="3">
    <source>
        <dbReference type="Proteomes" id="UP000585474"/>
    </source>
</evidence>
<name>A0A7J0ELF2_9ERIC</name>
<accession>A0A7J0ELF2</accession>
<sequence length="413" mass="45568">MLPVLTKEEAKRTTEVLGKIDPEGYFDVSKVLDYKTFKKHFARSRMEVSSSGGENTTSGDEGESRLFRGDLQCGSLSCSDSVEYPGVIRGDIKRIARKAFPNTPDFTLLRWLGGKVQDPFMNLFLRGPSSNSTSRSESLLDLGLSPEFRSNGIVLKTRHSFYFNHGLTSVLFAAMSSQISLSTLTKKAKEKKAATKDRSSLATSQPPLKGIVIQEKRPWEDVHDPAAKKGEVDDSKGKEVMPPPPPPKRTKSNKGTSNAAMHTLTLGTSSSSLGDNLGSGASMMSSAPVAQKILNRVILPVDKEKISHANSTELLKWRARWPSWVKDGKDRHKKLAIEEFKSSDDFKEVVIDSAATYFSEGFEFCKRQLLHQYPNLGIDVASMEMDVDFVEEEVAAKASEKEEDNEGEANPAP</sequence>
<keyword evidence="3" id="KW-1185">Reference proteome</keyword>
<evidence type="ECO:0000313" key="2">
    <source>
        <dbReference type="EMBL" id="GFY87132.1"/>
    </source>
</evidence>
<dbReference type="Proteomes" id="UP000585474">
    <property type="component" value="Unassembled WGS sequence"/>
</dbReference>
<feature type="region of interest" description="Disordered" evidence="1">
    <location>
        <begin position="190"/>
        <end position="257"/>
    </location>
</feature>
<feature type="compositionally biased region" description="Basic and acidic residues" evidence="1">
    <location>
        <begin position="214"/>
        <end position="239"/>
    </location>
</feature>
<proteinExistence type="predicted"/>